<dbReference type="AlphaFoldDB" id="A0A8J3MPS0"/>
<organism evidence="2 3">
    <name type="scientific">Ktedonospora formicarum</name>
    <dbReference type="NCBI Taxonomy" id="2778364"/>
    <lineage>
        <taxon>Bacteria</taxon>
        <taxon>Bacillati</taxon>
        <taxon>Chloroflexota</taxon>
        <taxon>Ktedonobacteria</taxon>
        <taxon>Ktedonobacterales</taxon>
        <taxon>Ktedonobacteraceae</taxon>
        <taxon>Ktedonospora</taxon>
    </lineage>
</organism>
<reference evidence="2" key="1">
    <citation type="submission" date="2020-10" db="EMBL/GenBank/DDBJ databases">
        <title>Taxonomic study of unclassified bacteria belonging to the class Ktedonobacteria.</title>
        <authorList>
            <person name="Yabe S."/>
            <person name="Wang C.M."/>
            <person name="Zheng Y."/>
            <person name="Sakai Y."/>
            <person name="Cavaletti L."/>
            <person name="Monciardini P."/>
            <person name="Donadio S."/>
        </authorList>
    </citation>
    <scope>NUCLEOTIDE SEQUENCE</scope>
    <source>
        <strain evidence="2">SOSP1-1</strain>
    </source>
</reference>
<protein>
    <recommendedName>
        <fullName evidence="1">F5/8 type C domain-containing protein</fullName>
    </recommendedName>
</protein>
<proteinExistence type="predicted"/>
<dbReference type="Proteomes" id="UP000612362">
    <property type="component" value="Unassembled WGS sequence"/>
</dbReference>
<feature type="domain" description="F5/8 type C" evidence="1">
    <location>
        <begin position="1"/>
        <end position="103"/>
    </location>
</feature>
<dbReference type="InterPro" id="IPR008979">
    <property type="entry name" value="Galactose-bd-like_sf"/>
</dbReference>
<dbReference type="SUPFAM" id="SSF49785">
    <property type="entry name" value="Galactose-binding domain-like"/>
    <property type="match status" value="1"/>
</dbReference>
<evidence type="ECO:0000259" key="1">
    <source>
        <dbReference type="PROSITE" id="PS50022"/>
    </source>
</evidence>
<sequence length="107" mass="11704">MDGKANTRWSSAFSDAQWIQVDLGKALSVCGISLDWEAAYGKAYQLQISNDAKTWQTIYSTSNGAGNAEKLTVSGNGRYIRMQGIKRGTPYGYSLFELQAYTTVSSS</sequence>
<dbReference type="InterPro" id="IPR000421">
    <property type="entry name" value="FA58C"/>
</dbReference>
<dbReference type="PROSITE" id="PS50022">
    <property type="entry name" value="FA58C_3"/>
    <property type="match status" value="1"/>
</dbReference>
<comment type="caution">
    <text evidence="2">The sequence shown here is derived from an EMBL/GenBank/DDBJ whole genome shotgun (WGS) entry which is preliminary data.</text>
</comment>
<evidence type="ECO:0000313" key="3">
    <source>
        <dbReference type="Proteomes" id="UP000612362"/>
    </source>
</evidence>
<dbReference type="EMBL" id="BNJF01000001">
    <property type="protein sequence ID" value="GHO43195.1"/>
    <property type="molecule type" value="Genomic_DNA"/>
</dbReference>
<keyword evidence="3" id="KW-1185">Reference proteome</keyword>
<accession>A0A8J3MPS0</accession>
<dbReference type="Gene3D" id="2.60.120.260">
    <property type="entry name" value="Galactose-binding domain-like"/>
    <property type="match status" value="1"/>
</dbReference>
<gene>
    <name evidence="2" type="ORF">KSX_13580</name>
</gene>
<dbReference type="Pfam" id="PF22633">
    <property type="entry name" value="F5_F8_type_C_2"/>
    <property type="match status" value="1"/>
</dbReference>
<name>A0A8J3MPS0_9CHLR</name>
<evidence type="ECO:0000313" key="2">
    <source>
        <dbReference type="EMBL" id="GHO43195.1"/>
    </source>
</evidence>